<gene>
    <name evidence="1" type="ORF">EKG38_15885</name>
</gene>
<dbReference type="AlphaFoldDB" id="A0A3S0RWR9"/>
<evidence type="ECO:0000313" key="2">
    <source>
        <dbReference type="Proteomes" id="UP000267448"/>
    </source>
</evidence>
<proteinExistence type="predicted"/>
<sequence length="255" mass="29026">MENIAEQELVTPLSTFTVSARGKNRLEPIGNFLKTNFASLPLKQIESIFGFVERSTLYGGRAFQQRQLSNSDVLQLNEWGIGVRIPMTNHFATRDEFQQNSRILQKYHNPLNSIICTNDDLAQWVRNDFPDYDIEASVIKNITTSSQIEDALAIYTTVVLPMVANDDDALLDSIEDKSRIRLFANAGCAYTCPARICYKSFSKMNKFKGDEFKCSQPIKARTSKGMIDFDLQRLRDKGFHKFKLLRAQVGNQTGY</sequence>
<dbReference type="EMBL" id="RXNU01000008">
    <property type="protein sequence ID" value="RTR38041.1"/>
    <property type="molecule type" value="Genomic_DNA"/>
</dbReference>
<accession>A0A3S0RWR9</accession>
<dbReference type="RefSeq" id="WP_126521210.1">
    <property type="nucleotide sequence ID" value="NZ_RXNU01000008.1"/>
</dbReference>
<name>A0A3S0RWR9_9GAMM</name>
<protein>
    <submittedName>
        <fullName evidence="1">Uncharacterized protein</fullName>
    </submittedName>
</protein>
<dbReference type="Proteomes" id="UP000267448">
    <property type="component" value="Unassembled WGS sequence"/>
</dbReference>
<comment type="caution">
    <text evidence="1">The sequence shown here is derived from an EMBL/GenBank/DDBJ whole genome shotgun (WGS) entry which is preliminary data.</text>
</comment>
<dbReference type="OrthoDB" id="6254235at2"/>
<organism evidence="1 2">
    <name type="scientific">Shewanella canadensis</name>
    <dbReference type="NCBI Taxonomy" id="271096"/>
    <lineage>
        <taxon>Bacteria</taxon>
        <taxon>Pseudomonadati</taxon>
        <taxon>Pseudomonadota</taxon>
        <taxon>Gammaproteobacteria</taxon>
        <taxon>Alteromonadales</taxon>
        <taxon>Shewanellaceae</taxon>
        <taxon>Shewanella</taxon>
    </lineage>
</organism>
<keyword evidence="2" id="KW-1185">Reference proteome</keyword>
<reference evidence="1 2" key="1">
    <citation type="submission" date="2018-12" db="EMBL/GenBank/DDBJ databases">
        <authorList>
            <person name="Yu L."/>
        </authorList>
    </citation>
    <scope>NUCLEOTIDE SEQUENCE [LARGE SCALE GENOMIC DNA]</scope>
    <source>
        <strain evidence="1 2">HAW-EB2</strain>
    </source>
</reference>
<evidence type="ECO:0000313" key="1">
    <source>
        <dbReference type="EMBL" id="RTR38041.1"/>
    </source>
</evidence>